<comment type="caution">
    <text evidence="1">The sequence shown here is derived from an EMBL/GenBank/DDBJ whole genome shotgun (WGS) entry which is preliminary data.</text>
</comment>
<proteinExistence type="predicted"/>
<evidence type="ECO:0000313" key="2">
    <source>
        <dbReference type="Proteomes" id="UP000220621"/>
    </source>
</evidence>
<sequence length="233" mass="27466">MANKRQRKKIAKKKQESFLSSVGYSKKQMKTISTTDRAKVVKKEAFKKKKRDKYKQARSMGFGSKEANKMSSWSDSRFIKYIEEFNSYYMIVMYKDVTEETDSEALHMIKNQTKRRGTSNLIRSIKGWLDVDTNQGFIGGYEIQVGKKDVIDFHLHAYKQRKFLQAYRGQGLQLKPLLNLIENMMVLLYTVEDKDSFVEDICTNLRMLPYEKAHENADYIEEEFTIDRSNLHF</sequence>
<protein>
    <submittedName>
        <fullName evidence="1">Cytoplasmic protein</fullName>
    </submittedName>
</protein>
<accession>A0A2A8BNU4</accession>
<gene>
    <name evidence="1" type="ORF">CN611_13295</name>
</gene>
<name>A0A2A8BNU4_9BACI</name>
<evidence type="ECO:0000313" key="1">
    <source>
        <dbReference type="EMBL" id="PEM55842.1"/>
    </source>
</evidence>
<dbReference type="AlphaFoldDB" id="A0A2A8BNU4"/>
<organism evidence="1 2">
    <name type="scientific">Bacillus wiedmannii</name>
    <dbReference type="NCBI Taxonomy" id="1890302"/>
    <lineage>
        <taxon>Bacteria</taxon>
        <taxon>Bacillati</taxon>
        <taxon>Bacillota</taxon>
        <taxon>Bacilli</taxon>
        <taxon>Bacillales</taxon>
        <taxon>Bacillaceae</taxon>
        <taxon>Bacillus</taxon>
        <taxon>Bacillus cereus group</taxon>
    </lineage>
</organism>
<dbReference type="RefSeq" id="WP_098102510.1">
    <property type="nucleotide sequence ID" value="NZ_NUDL01000035.1"/>
</dbReference>
<dbReference type="Proteomes" id="UP000220621">
    <property type="component" value="Unassembled WGS sequence"/>
</dbReference>
<dbReference type="EMBL" id="NUDL01000035">
    <property type="protein sequence ID" value="PEM55842.1"/>
    <property type="molecule type" value="Genomic_DNA"/>
</dbReference>
<reference evidence="1 2" key="1">
    <citation type="submission" date="2017-09" db="EMBL/GenBank/DDBJ databases">
        <title>Large-scale bioinformatics analysis of Bacillus genomes uncovers conserved roles of natural products in bacterial physiology.</title>
        <authorList>
            <consortium name="Agbiome Team Llc"/>
            <person name="Bleich R.M."/>
            <person name="Grubbs K.J."/>
            <person name="Santa Maria K.C."/>
            <person name="Allen S.E."/>
            <person name="Farag S."/>
            <person name="Shank E.A."/>
            <person name="Bowers A."/>
        </authorList>
    </citation>
    <scope>NUCLEOTIDE SEQUENCE [LARGE SCALE GENOMIC DNA]</scope>
    <source>
        <strain evidence="1 2">AFS010764</strain>
    </source>
</reference>